<name>A0A3B1AFU8_9ZZZZ</name>
<dbReference type="Gene3D" id="3.30.70.270">
    <property type="match status" value="1"/>
</dbReference>
<accession>A0A3B1AFU8</accession>
<dbReference type="InterPro" id="IPR052163">
    <property type="entry name" value="DGC-Regulatory_Protein"/>
</dbReference>
<dbReference type="InterPro" id="IPR043128">
    <property type="entry name" value="Rev_trsase/Diguanyl_cyclase"/>
</dbReference>
<reference evidence="1" key="1">
    <citation type="submission" date="2018-06" db="EMBL/GenBank/DDBJ databases">
        <authorList>
            <person name="Zhirakovskaya E."/>
        </authorList>
    </citation>
    <scope>NUCLEOTIDE SEQUENCE</scope>
</reference>
<dbReference type="SUPFAM" id="SSF55073">
    <property type="entry name" value="Nucleotide cyclase"/>
    <property type="match status" value="1"/>
</dbReference>
<proteinExistence type="predicted"/>
<protein>
    <submittedName>
        <fullName evidence="1">Diguanylate cyclase/phosphodiesterase (GGDEF &amp; EAL domains) with PAS/PAC sensor(S)</fullName>
    </submittedName>
</protein>
<dbReference type="InterPro" id="IPR029787">
    <property type="entry name" value="Nucleotide_cyclase"/>
</dbReference>
<gene>
    <name evidence="1" type="ORF">MNBD_GAMMA22-2466</name>
</gene>
<dbReference type="PANTHER" id="PTHR46663:SF2">
    <property type="entry name" value="GGDEF DOMAIN-CONTAINING PROTEIN"/>
    <property type="match status" value="1"/>
</dbReference>
<evidence type="ECO:0000313" key="1">
    <source>
        <dbReference type="EMBL" id="VAW98357.1"/>
    </source>
</evidence>
<sequence>MDLDQFKIVNDTCGNIAEQFRDTVKNFRFSWQDKIFYLGISISLVSITSGARDIVSILSLADMACYAAKKCGRNRVHVYSESDKELLKRHKEMHSAAAIKQAIEDNQFIITERTKY</sequence>
<dbReference type="PANTHER" id="PTHR46663">
    <property type="entry name" value="DIGUANYLATE CYCLASE DGCT-RELATED"/>
    <property type="match status" value="1"/>
</dbReference>
<organism evidence="1">
    <name type="scientific">hydrothermal vent metagenome</name>
    <dbReference type="NCBI Taxonomy" id="652676"/>
    <lineage>
        <taxon>unclassified sequences</taxon>
        <taxon>metagenomes</taxon>
        <taxon>ecological metagenomes</taxon>
    </lineage>
</organism>
<dbReference type="AlphaFoldDB" id="A0A3B1AFU8"/>
<dbReference type="EMBL" id="UOFS01000037">
    <property type="protein sequence ID" value="VAW98357.1"/>
    <property type="molecule type" value="Genomic_DNA"/>
</dbReference>